<dbReference type="Proteomes" id="UP000053528">
    <property type="component" value="Unassembled WGS sequence"/>
</dbReference>
<evidence type="ECO:0000313" key="1">
    <source>
        <dbReference type="EMBL" id="KGF21398.1"/>
    </source>
</evidence>
<proteinExistence type="predicted"/>
<evidence type="ECO:0000313" key="3">
    <source>
        <dbReference type="Proteomes" id="UP000053528"/>
    </source>
</evidence>
<dbReference type="AlphaFoldDB" id="A0A095YGM6"/>
<organism evidence="1 3">
    <name type="scientific">Pseudoglutamicibacter albus DNF00011</name>
    <dbReference type="NCBI Taxonomy" id="1401063"/>
    <lineage>
        <taxon>Bacteria</taxon>
        <taxon>Bacillati</taxon>
        <taxon>Actinomycetota</taxon>
        <taxon>Actinomycetes</taxon>
        <taxon>Micrococcales</taxon>
        <taxon>Micrococcaceae</taxon>
        <taxon>Pseudoglutamicibacter</taxon>
    </lineage>
</organism>
<name>A0A095YGM6_9MICC</name>
<dbReference type="EMBL" id="JRNH01000004">
    <property type="protein sequence ID" value="KGF21398.1"/>
    <property type="molecule type" value="Genomic_DNA"/>
</dbReference>
<protein>
    <submittedName>
        <fullName evidence="1">Uncharacterized protein</fullName>
    </submittedName>
</protein>
<gene>
    <name evidence="1" type="ORF">HMPREF2128_01560</name>
    <name evidence="2" type="ORF">HMPREF2128_01685</name>
</gene>
<reference evidence="1 3" key="1">
    <citation type="submission" date="2014-07" db="EMBL/GenBank/DDBJ databases">
        <authorList>
            <person name="McCorrison J."/>
            <person name="Sanka R."/>
            <person name="Torralba M."/>
            <person name="Gillis M."/>
            <person name="Haft D.H."/>
            <person name="Methe B."/>
            <person name="Sutton G."/>
            <person name="Nelson K.E."/>
        </authorList>
    </citation>
    <scope>NUCLEOTIDE SEQUENCE [LARGE SCALE GENOMIC DNA]</scope>
    <source>
        <strain evidence="1 3">DNF00011</strain>
    </source>
</reference>
<sequence length="73" mass="8297">MARVHFLKKNRTRKPSVFRLGKYTLAPGETRVVTKTHSFRVTSTRTYYPGTQALSLVINGLEGELVDFELIQA</sequence>
<evidence type="ECO:0000313" key="2">
    <source>
        <dbReference type="EMBL" id="KGF21417.1"/>
    </source>
</evidence>
<comment type="caution">
    <text evidence="1">The sequence shown here is derived from an EMBL/GenBank/DDBJ whole genome shotgun (WGS) entry which is preliminary data.</text>
</comment>
<accession>A0A095YGM6</accession>
<dbReference type="EMBL" id="JRNH01000004">
    <property type="protein sequence ID" value="KGF21417.1"/>
    <property type="molecule type" value="Genomic_DNA"/>
</dbReference>
<dbReference type="RefSeq" id="WP_035754631.1">
    <property type="nucleotide sequence ID" value="NZ_JRNH01000004.1"/>
</dbReference>